<protein>
    <submittedName>
        <fullName evidence="2">Ethanolamine utilization protein EutA</fullName>
    </submittedName>
</protein>
<evidence type="ECO:0000313" key="2">
    <source>
        <dbReference type="EMBL" id="OBI40898.1"/>
    </source>
</evidence>
<name>A0A1A2YTY4_9MYCO</name>
<dbReference type="Pfam" id="PF12728">
    <property type="entry name" value="HTH_17"/>
    <property type="match status" value="1"/>
</dbReference>
<dbReference type="InterPro" id="IPR041657">
    <property type="entry name" value="HTH_17"/>
</dbReference>
<feature type="domain" description="Helix-turn-helix" evidence="1">
    <location>
        <begin position="12"/>
        <end position="57"/>
    </location>
</feature>
<evidence type="ECO:0000259" key="1">
    <source>
        <dbReference type="Pfam" id="PF12728"/>
    </source>
</evidence>
<proteinExistence type="predicted"/>
<accession>A0A1A2YTY4</accession>
<dbReference type="OrthoDB" id="9806039at2"/>
<dbReference type="EMBL" id="LZKI01000099">
    <property type="protein sequence ID" value="OBI40898.1"/>
    <property type="molecule type" value="Genomic_DNA"/>
</dbReference>
<dbReference type="AlphaFoldDB" id="A0A1A2YTY4"/>
<dbReference type="Proteomes" id="UP000091846">
    <property type="component" value="Unassembled WGS sequence"/>
</dbReference>
<gene>
    <name evidence="2" type="ORF">A5708_24805</name>
</gene>
<evidence type="ECO:0000313" key="3">
    <source>
        <dbReference type="Proteomes" id="UP000091846"/>
    </source>
</evidence>
<dbReference type="RefSeq" id="WP_065029219.1">
    <property type="nucleotide sequence ID" value="NZ_LZKI01000099.1"/>
</dbReference>
<sequence length="65" mass="6927">MSDSATPRLHGVPAVMERLSLGRSTVFALMTSGELRSVKVAGRRLVPEQAIIDFIAKLDSQASAS</sequence>
<reference evidence="2 3" key="1">
    <citation type="submission" date="2016-06" db="EMBL/GenBank/DDBJ databases">
        <authorList>
            <person name="Kjaerup R.B."/>
            <person name="Dalgaard T.S."/>
            <person name="Juul-Madsen H.R."/>
        </authorList>
    </citation>
    <scope>NUCLEOTIDE SEQUENCE [LARGE SCALE GENOMIC DNA]</scope>
    <source>
        <strain evidence="2 3">E1334</strain>
    </source>
</reference>
<organism evidence="2 3">
    <name type="scientific">Mycobacterium colombiense</name>
    <dbReference type="NCBI Taxonomy" id="339268"/>
    <lineage>
        <taxon>Bacteria</taxon>
        <taxon>Bacillati</taxon>
        <taxon>Actinomycetota</taxon>
        <taxon>Actinomycetes</taxon>
        <taxon>Mycobacteriales</taxon>
        <taxon>Mycobacteriaceae</taxon>
        <taxon>Mycobacterium</taxon>
        <taxon>Mycobacterium avium complex (MAC)</taxon>
    </lineage>
</organism>
<comment type="caution">
    <text evidence="2">The sequence shown here is derived from an EMBL/GenBank/DDBJ whole genome shotgun (WGS) entry which is preliminary data.</text>
</comment>